<dbReference type="PANTHER" id="PTHR43880">
    <property type="entry name" value="ALCOHOL DEHYDROGENASE"/>
    <property type="match status" value="1"/>
</dbReference>
<evidence type="ECO:0000256" key="2">
    <source>
        <dbReference type="ARBA" id="ARBA00022833"/>
    </source>
</evidence>
<dbReference type="Gene3D" id="3.90.180.10">
    <property type="entry name" value="Medium-chain alcohol dehydrogenases, catalytic domain"/>
    <property type="match status" value="1"/>
</dbReference>
<dbReference type="CDD" id="cd08278">
    <property type="entry name" value="benzyl_alcohol_DH"/>
    <property type="match status" value="1"/>
</dbReference>
<keyword evidence="1 5" id="KW-0479">Metal-binding</keyword>
<keyword evidence="2 5" id="KW-0862">Zinc</keyword>
<dbReference type="InterPro" id="IPR013149">
    <property type="entry name" value="ADH-like_C"/>
</dbReference>
<dbReference type="Proteomes" id="UP001167796">
    <property type="component" value="Unassembled WGS sequence"/>
</dbReference>
<protein>
    <submittedName>
        <fullName evidence="7">NAD(P)-dependent alcohol dehydrogenase</fullName>
    </submittedName>
</protein>
<sequence>MKITAAVVREKGTPFVLEEAELDQPQPQEVLVRIVATGICHTDMVIRNQQMAAPLPMVLGHEGAGVVEAIGHEVTEVAVGDHVVLTFGYCGKCDSCREGFPTYCEHMLEHNFAGSRPDGSHRIHQHATPDLHDSFFSQSSFATYAVAHENNTIKVPKDVPLELLGPLGCGIQTGAGAVLNSLNVPAGSSIAIFGTGAVGLAAVMAAGVAEATTIIAIDINDARLALAKELGATHTINSKTGNVVEEIQKITGKGTHFAFDTTGRPEIIRTAVQGLRTHGVCGMVGVTAPDKEITFGPNDIMVAGRTLKGILQGDSVPSIFIPRLIALYKKGQFPFDKLVKFYEFDQINEAAEDSEKGITIKPILRIGKVGA</sequence>
<dbReference type="InterPro" id="IPR036291">
    <property type="entry name" value="NAD(P)-bd_dom_sf"/>
</dbReference>
<organism evidence="7 8">
    <name type="scientific">Hymenobacter mellowenesis</name>
    <dbReference type="NCBI Taxonomy" id="3063995"/>
    <lineage>
        <taxon>Bacteria</taxon>
        <taxon>Pseudomonadati</taxon>
        <taxon>Bacteroidota</taxon>
        <taxon>Cytophagia</taxon>
        <taxon>Cytophagales</taxon>
        <taxon>Hymenobacteraceae</taxon>
        <taxon>Hymenobacter</taxon>
    </lineage>
</organism>
<keyword evidence="3" id="KW-0560">Oxidoreductase</keyword>
<evidence type="ECO:0000256" key="4">
    <source>
        <dbReference type="ARBA" id="ARBA00023027"/>
    </source>
</evidence>
<dbReference type="Pfam" id="PF00107">
    <property type="entry name" value="ADH_zinc_N"/>
    <property type="match status" value="1"/>
</dbReference>
<evidence type="ECO:0000259" key="6">
    <source>
        <dbReference type="SMART" id="SM00829"/>
    </source>
</evidence>
<dbReference type="SMART" id="SM00829">
    <property type="entry name" value="PKS_ER"/>
    <property type="match status" value="1"/>
</dbReference>
<comment type="cofactor">
    <cofactor evidence="5">
        <name>Zn(2+)</name>
        <dbReference type="ChEBI" id="CHEBI:29105"/>
    </cofactor>
</comment>
<dbReference type="EMBL" id="JAUQSX010000011">
    <property type="protein sequence ID" value="MDO7848622.1"/>
    <property type="molecule type" value="Genomic_DNA"/>
</dbReference>
<evidence type="ECO:0000313" key="8">
    <source>
        <dbReference type="Proteomes" id="UP001167796"/>
    </source>
</evidence>
<evidence type="ECO:0000256" key="5">
    <source>
        <dbReference type="RuleBase" id="RU361277"/>
    </source>
</evidence>
<keyword evidence="8" id="KW-1185">Reference proteome</keyword>
<keyword evidence="4" id="KW-0520">NAD</keyword>
<evidence type="ECO:0000256" key="1">
    <source>
        <dbReference type="ARBA" id="ARBA00022723"/>
    </source>
</evidence>
<dbReference type="SUPFAM" id="SSF50129">
    <property type="entry name" value="GroES-like"/>
    <property type="match status" value="1"/>
</dbReference>
<dbReference type="RefSeq" id="WP_305013292.1">
    <property type="nucleotide sequence ID" value="NZ_JAUQSX010000011.1"/>
</dbReference>
<dbReference type="InterPro" id="IPR020843">
    <property type="entry name" value="ER"/>
</dbReference>
<dbReference type="Pfam" id="PF08240">
    <property type="entry name" value="ADH_N"/>
    <property type="match status" value="1"/>
</dbReference>
<comment type="similarity">
    <text evidence="5">Belongs to the zinc-containing alcohol dehydrogenase family.</text>
</comment>
<dbReference type="PROSITE" id="PS00059">
    <property type="entry name" value="ADH_ZINC"/>
    <property type="match status" value="1"/>
</dbReference>
<dbReference type="SUPFAM" id="SSF51735">
    <property type="entry name" value="NAD(P)-binding Rossmann-fold domains"/>
    <property type="match status" value="1"/>
</dbReference>
<dbReference type="Gene3D" id="3.40.50.720">
    <property type="entry name" value="NAD(P)-binding Rossmann-like Domain"/>
    <property type="match status" value="1"/>
</dbReference>
<dbReference type="PANTHER" id="PTHR43880:SF12">
    <property type="entry name" value="ALCOHOL DEHYDROGENASE CLASS-3"/>
    <property type="match status" value="1"/>
</dbReference>
<dbReference type="InterPro" id="IPR011032">
    <property type="entry name" value="GroES-like_sf"/>
</dbReference>
<evidence type="ECO:0000313" key="7">
    <source>
        <dbReference type="EMBL" id="MDO7848622.1"/>
    </source>
</evidence>
<gene>
    <name evidence="7" type="ORF">Q5H92_19810</name>
</gene>
<evidence type="ECO:0000256" key="3">
    <source>
        <dbReference type="ARBA" id="ARBA00023002"/>
    </source>
</evidence>
<name>A0ABT9AFG8_9BACT</name>
<feature type="domain" description="Enoyl reductase (ER)" evidence="6">
    <location>
        <begin position="12"/>
        <end position="364"/>
    </location>
</feature>
<dbReference type="InterPro" id="IPR002328">
    <property type="entry name" value="ADH_Zn_CS"/>
</dbReference>
<reference evidence="7" key="1">
    <citation type="submission" date="2023-07" db="EMBL/GenBank/DDBJ databases">
        <authorList>
            <person name="Kim M.K."/>
        </authorList>
    </citation>
    <scope>NUCLEOTIDE SEQUENCE</scope>
    <source>
        <strain evidence="7">M29</strain>
    </source>
</reference>
<comment type="caution">
    <text evidence="7">The sequence shown here is derived from an EMBL/GenBank/DDBJ whole genome shotgun (WGS) entry which is preliminary data.</text>
</comment>
<proteinExistence type="inferred from homology"/>
<accession>A0ABT9AFG8</accession>
<dbReference type="InterPro" id="IPR013154">
    <property type="entry name" value="ADH-like_N"/>
</dbReference>